<sequence>MEAEAAATISIEQYLGGSPPPIAPVCLMPSNPHLKSDTFCFGPMDQVPMGWGETEVHELSNCPQTLATGGGPHSLGVQCHLDNACTLRKHSGVPVKWMRARRVPAPQAGSPQVHSAVRRMLRIAYHSPPELLEANMESESEEMAEPATGPEASGASPPTGDASSSDEEGEGGIEQDAQASVAEEELVGEATDAGVEERSPTPPGLDTGSLGLDSLLAGWKCIAPVLRLHTFQTCNFAI</sequence>
<dbReference type="EMBL" id="JAUEPR010000008">
    <property type="protein sequence ID" value="KAK0481330.1"/>
    <property type="molecule type" value="Genomic_DNA"/>
</dbReference>
<feature type="compositionally biased region" description="Acidic residues" evidence="1">
    <location>
        <begin position="164"/>
        <end position="173"/>
    </location>
</feature>
<accession>A0AA39PBT2</accession>
<feature type="region of interest" description="Disordered" evidence="1">
    <location>
        <begin position="135"/>
        <end position="206"/>
    </location>
</feature>
<comment type="caution">
    <text evidence="2">The sequence shown here is derived from an EMBL/GenBank/DDBJ whole genome shotgun (WGS) entry which is preliminary data.</text>
</comment>
<dbReference type="Proteomes" id="UP001175227">
    <property type="component" value="Unassembled WGS sequence"/>
</dbReference>
<proteinExistence type="predicted"/>
<evidence type="ECO:0000313" key="2">
    <source>
        <dbReference type="EMBL" id="KAK0481330.1"/>
    </source>
</evidence>
<name>A0AA39PBT2_9AGAR</name>
<reference evidence="2" key="1">
    <citation type="submission" date="2023-06" db="EMBL/GenBank/DDBJ databases">
        <authorList>
            <consortium name="Lawrence Berkeley National Laboratory"/>
            <person name="Ahrendt S."/>
            <person name="Sahu N."/>
            <person name="Indic B."/>
            <person name="Wong-Bajracharya J."/>
            <person name="Merenyi Z."/>
            <person name="Ke H.-M."/>
            <person name="Monk M."/>
            <person name="Kocsube S."/>
            <person name="Drula E."/>
            <person name="Lipzen A."/>
            <person name="Balint B."/>
            <person name="Henrissat B."/>
            <person name="Andreopoulos B."/>
            <person name="Martin F.M."/>
            <person name="Harder C.B."/>
            <person name="Rigling D."/>
            <person name="Ford K.L."/>
            <person name="Foster G.D."/>
            <person name="Pangilinan J."/>
            <person name="Papanicolaou A."/>
            <person name="Barry K."/>
            <person name="LaButti K."/>
            <person name="Viragh M."/>
            <person name="Koriabine M."/>
            <person name="Yan M."/>
            <person name="Riley R."/>
            <person name="Champramary S."/>
            <person name="Plett K.L."/>
            <person name="Tsai I.J."/>
            <person name="Slot J."/>
            <person name="Sipos G."/>
            <person name="Plett J."/>
            <person name="Nagy L.G."/>
            <person name="Grigoriev I.V."/>
        </authorList>
    </citation>
    <scope>NUCLEOTIDE SEQUENCE</scope>
    <source>
        <strain evidence="2">ICMP 16352</strain>
    </source>
</reference>
<dbReference type="AlphaFoldDB" id="A0AA39PBT2"/>
<protein>
    <submittedName>
        <fullName evidence="2">Uncharacterized protein</fullName>
    </submittedName>
</protein>
<gene>
    <name evidence="2" type="ORF">IW261DRAFT_1562615</name>
</gene>
<keyword evidence="3" id="KW-1185">Reference proteome</keyword>
<evidence type="ECO:0000313" key="3">
    <source>
        <dbReference type="Proteomes" id="UP001175227"/>
    </source>
</evidence>
<organism evidence="2 3">
    <name type="scientific">Armillaria novae-zelandiae</name>
    <dbReference type="NCBI Taxonomy" id="153914"/>
    <lineage>
        <taxon>Eukaryota</taxon>
        <taxon>Fungi</taxon>
        <taxon>Dikarya</taxon>
        <taxon>Basidiomycota</taxon>
        <taxon>Agaricomycotina</taxon>
        <taxon>Agaricomycetes</taxon>
        <taxon>Agaricomycetidae</taxon>
        <taxon>Agaricales</taxon>
        <taxon>Marasmiineae</taxon>
        <taxon>Physalacriaceae</taxon>
        <taxon>Armillaria</taxon>
    </lineage>
</organism>
<evidence type="ECO:0000256" key="1">
    <source>
        <dbReference type="SAM" id="MobiDB-lite"/>
    </source>
</evidence>